<comment type="subcellular location">
    <subcellularLocation>
        <location evidence="2">Cytoplasm</location>
    </subcellularLocation>
    <subcellularLocation>
        <location evidence="1">Nucleus</location>
    </subcellularLocation>
</comment>
<feature type="domain" description="Phosphorylated adapter RNA export protein RNA-binding" evidence="12">
    <location>
        <begin position="145"/>
        <end position="225"/>
    </location>
</feature>
<dbReference type="STRING" id="564608.C1MTY4"/>
<proteinExistence type="inferred from homology"/>
<evidence type="ECO:0000313" key="13">
    <source>
        <dbReference type="EMBL" id="EEH56535.1"/>
    </source>
</evidence>
<dbReference type="GeneID" id="9684514"/>
<feature type="compositionally biased region" description="Low complexity" evidence="11">
    <location>
        <begin position="364"/>
        <end position="383"/>
    </location>
</feature>
<keyword evidence="5" id="KW-0813">Transport</keyword>
<dbReference type="Pfam" id="PF10258">
    <property type="entry name" value="PHAX_RNA-bd"/>
    <property type="match status" value="1"/>
</dbReference>
<dbReference type="RefSeq" id="XP_003059403.1">
    <property type="nucleotide sequence ID" value="XM_003059357.1"/>
</dbReference>
<feature type="region of interest" description="Disordered" evidence="11">
    <location>
        <begin position="355"/>
        <end position="383"/>
    </location>
</feature>
<sequence length="501" mass="50669">MAEQVLAENDFEDDFSDIDMEELDSYLTSPPGVAGAADSPAESARAAARARLAARAAHGEESMSAQAAAEAAVESVGGGAAAVNDENAPPGAARRSVFSRLDAAGAKTPSARALAAKRKHLISPPGKFARRKGSNGAGVNAARAARDLCGDLGEPKESLMRRAIECIGIPMANDLAIEVGAIEGGGGQMTADGSRRRTPGGVFWALLKTKVAKEDWDFIFEEEREVQRERCRRRQRAKSLANSNATSLAGSPSFRGGVVGMKTPAADLISNKLAGAADAAGATPGSRAVTITAPARPSLAERINGNVVVAQNNANAADTPAPAAAMSRLGMFAPATTTPPGSWAALAKAAAAKPAPAPAPAATPKPALKVNTTTTKTPLSNTSSTASDEFAVLTPDNVLDASVTLGGASYAARAKAAAALDAKENAVRAAAAEIKAKAKLAAVKMAPPAPAQAPVAVDDWAEDAEAADDDAMDVEEKTATATATAGGWGSAAASFASMLRA</sequence>
<evidence type="ECO:0000256" key="7">
    <source>
        <dbReference type="ARBA" id="ARBA00022884"/>
    </source>
</evidence>
<dbReference type="OMA" id="EPKESLM"/>
<dbReference type="EMBL" id="GG663740">
    <property type="protein sequence ID" value="EEH56535.1"/>
    <property type="molecule type" value="Genomic_DNA"/>
</dbReference>
<name>C1MTY4_MICPC</name>
<keyword evidence="14" id="KW-1185">Reference proteome</keyword>
<dbReference type="PANTHER" id="PTHR13135:SF0">
    <property type="entry name" value="PHOSPHORYLATED ADAPTER RNA EXPORT PROTEIN"/>
    <property type="match status" value="1"/>
</dbReference>
<evidence type="ECO:0000256" key="4">
    <source>
        <dbReference type="ARBA" id="ARBA00016856"/>
    </source>
</evidence>
<evidence type="ECO:0000256" key="8">
    <source>
        <dbReference type="ARBA" id="ARBA00022927"/>
    </source>
</evidence>
<protein>
    <recommendedName>
        <fullName evidence="4">Phosphorylated adapter RNA export protein</fullName>
    </recommendedName>
    <alternativeName>
        <fullName evidence="10">RNA U small nuclear RNA export adapter protein</fullName>
    </alternativeName>
</protein>
<dbReference type="AlphaFoldDB" id="C1MTY4"/>
<dbReference type="OrthoDB" id="498933at2759"/>
<dbReference type="PANTHER" id="PTHR13135">
    <property type="entry name" value="CYTOSOLIC RESINIFERATOXIN BINDING PROTEIN RBP-26"/>
    <property type="match status" value="1"/>
</dbReference>
<organism evidence="14">
    <name type="scientific">Micromonas pusilla (strain CCMP1545)</name>
    <name type="common">Picoplanktonic green alga</name>
    <dbReference type="NCBI Taxonomy" id="564608"/>
    <lineage>
        <taxon>Eukaryota</taxon>
        <taxon>Viridiplantae</taxon>
        <taxon>Chlorophyta</taxon>
        <taxon>Mamiellophyceae</taxon>
        <taxon>Mamiellales</taxon>
        <taxon>Mamiellaceae</taxon>
        <taxon>Micromonas</taxon>
    </lineage>
</organism>
<evidence type="ECO:0000256" key="10">
    <source>
        <dbReference type="ARBA" id="ARBA00030834"/>
    </source>
</evidence>
<evidence type="ECO:0000256" key="5">
    <source>
        <dbReference type="ARBA" id="ARBA00022448"/>
    </source>
</evidence>
<gene>
    <name evidence="13" type="ORF">MICPUCDRAFT_69404</name>
</gene>
<keyword evidence="7" id="KW-0694">RNA-binding</keyword>
<dbReference type="GO" id="GO:0006408">
    <property type="term" value="P:snRNA export from nucleus"/>
    <property type="evidence" value="ECO:0007669"/>
    <property type="project" value="InterPro"/>
</dbReference>
<evidence type="ECO:0000256" key="11">
    <source>
        <dbReference type="SAM" id="MobiDB-lite"/>
    </source>
</evidence>
<evidence type="ECO:0000259" key="12">
    <source>
        <dbReference type="Pfam" id="PF10258"/>
    </source>
</evidence>
<accession>C1MTY4</accession>
<dbReference type="Gene3D" id="1.10.10.1440">
    <property type="entry name" value="PHAX RNA-binding domain"/>
    <property type="match status" value="1"/>
</dbReference>
<reference evidence="13 14" key="1">
    <citation type="journal article" date="2009" name="Science">
        <title>Green evolution and dynamic adaptations revealed by genomes of the marine picoeukaryotes Micromonas.</title>
        <authorList>
            <person name="Worden A.Z."/>
            <person name="Lee J.H."/>
            <person name="Mock T."/>
            <person name="Rouze P."/>
            <person name="Simmons M.P."/>
            <person name="Aerts A.L."/>
            <person name="Allen A.E."/>
            <person name="Cuvelier M.L."/>
            <person name="Derelle E."/>
            <person name="Everett M.V."/>
            <person name="Foulon E."/>
            <person name="Grimwood J."/>
            <person name="Gundlach H."/>
            <person name="Henrissat B."/>
            <person name="Napoli C."/>
            <person name="McDonald S.M."/>
            <person name="Parker M.S."/>
            <person name="Rombauts S."/>
            <person name="Salamov A."/>
            <person name="Von Dassow P."/>
            <person name="Badger J.H."/>
            <person name="Coutinho P.M."/>
            <person name="Demir E."/>
            <person name="Dubchak I."/>
            <person name="Gentemann C."/>
            <person name="Eikrem W."/>
            <person name="Gready J.E."/>
            <person name="John U."/>
            <person name="Lanier W."/>
            <person name="Lindquist E.A."/>
            <person name="Lucas S."/>
            <person name="Mayer K.F."/>
            <person name="Moreau H."/>
            <person name="Not F."/>
            <person name="Otillar R."/>
            <person name="Panaud O."/>
            <person name="Pangilinan J."/>
            <person name="Paulsen I."/>
            <person name="Piegu B."/>
            <person name="Poliakov A."/>
            <person name="Robbens S."/>
            <person name="Schmutz J."/>
            <person name="Toulza E."/>
            <person name="Wyss T."/>
            <person name="Zelensky A."/>
            <person name="Zhou K."/>
            <person name="Armbrust E.V."/>
            <person name="Bhattacharya D."/>
            <person name="Goodenough U.W."/>
            <person name="Van de Peer Y."/>
            <person name="Grigoriev I.V."/>
        </authorList>
    </citation>
    <scope>NUCLEOTIDE SEQUENCE [LARGE SCALE GENOMIC DNA]</scope>
    <source>
        <strain evidence="13 14">CCMP1545</strain>
    </source>
</reference>
<dbReference type="GO" id="GO:0005737">
    <property type="term" value="C:cytoplasm"/>
    <property type="evidence" value="ECO:0007669"/>
    <property type="project" value="UniProtKB-SubCell"/>
</dbReference>
<keyword evidence="8" id="KW-0653">Protein transport</keyword>
<comment type="similarity">
    <text evidence="3">Belongs to the PHAX family.</text>
</comment>
<keyword evidence="6" id="KW-0963">Cytoplasm</keyword>
<evidence type="ECO:0000256" key="1">
    <source>
        <dbReference type="ARBA" id="ARBA00004123"/>
    </source>
</evidence>
<dbReference type="InterPro" id="IPR019385">
    <property type="entry name" value="PHAX_RNA-binding_domain"/>
</dbReference>
<dbReference type="eggNOG" id="KOG3948">
    <property type="taxonomic scope" value="Eukaryota"/>
</dbReference>
<dbReference type="GO" id="GO:0003723">
    <property type="term" value="F:RNA binding"/>
    <property type="evidence" value="ECO:0007669"/>
    <property type="project" value="UniProtKB-KW"/>
</dbReference>
<dbReference type="InterPro" id="IPR038092">
    <property type="entry name" value="PHAX_RNA-binding_sf"/>
</dbReference>
<evidence type="ECO:0000256" key="3">
    <source>
        <dbReference type="ARBA" id="ARBA00006094"/>
    </source>
</evidence>
<dbReference type="GO" id="GO:0015031">
    <property type="term" value="P:protein transport"/>
    <property type="evidence" value="ECO:0007669"/>
    <property type="project" value="UniProtKB-KW"/>
</dbReference>
<dbReference type="InterPro" id="IPR039047">
    <property type="entry name" value="PHAX"/>
</dbReference>
<evidence type="ECO:0000256" key="2">
    <source>
        <dbReference type="ARBA" id="ARBA00004496"/>
    </source>
</evidence>
<dbReference type="Proteomes" id="UP000001876">
    <property type="component" value="Unassembled WGS sequence"/>
</dbReference>
<evidence type="ECO:0000256" key="6">
    <source>
        <dbReference type="ARBA" id="ARBA00022490"/>
    </source>
</evidence>
<dbReference type="KEGG" id="mpp:MICPUCDRAFT_69404"/>
<evidence type="ECO:0000313" key="14">
    <source>
        <dbReference type="Proteomes" id="UP000001876"/>
    </source>
</evidence>
<dbReference type="GO" id="GO:0005634">
    <property type="term" value="C:nucleus"/>
    <property type="evidence" value="ECO:0007669"/>
    <property type="project" value="UniProtKB-SubCell"/>
</dbReference>
<evidence type="ECO:0000256" key="9">
    <source>
        <dbReference type="ARBA" id="ARBA00023242"/>
    </source>
</evidence>
<keyword evidence="9" id="KW-0539">Nucleus</keyword>